<evidence type="ECO:0000313" key="6">
    <source>
        <dbReference type="EMBL" id="ALC21242.1"/>
    </source>
</evidence>
<accession>A0A0M4DIB7</accession>
<dbReference type="Gene3D" id="3.40.50.300">
    <property type="entry name" value="P-loop containing nucleotide triphosphate hydrolases"/>
    <property type="match status" value="2"/>
</dbReference>
<gene>
    <name evidence="6" type="ORF">SPRI_2936</name>
</gene>
<dbReference type="SMART" id="SM00382">
    <property type="entry name" value="AAA"/>
    <property type="match status" value="2"/>
</dbReference>
<dbReference type="PROSITE" id="PS00211">
    <property type="entry name" value="ABC_TRANSPORTER_1"/>
    <property type="match status" value="2"/>
</dbReference>
<dbReference type="InterPro" id="IPR003439">
    <property type="entry name" value="ABC_transporter-like_ATP-bd"/>
</dbReference>
<dbReference type="PROSITE" id="PS50893">
    <property type="entry name" value="ABC_TRANSPORTER_2"/>
    <property type="match status" value="2"/>
</dbReference>
<dbReference type="InterPro" id="IPR017871">
    <property type="entry name" value="ABC_transporter-like_CS"/>
</dbReference>
<evidence type="ECO:0000256" key="4">
    <source>
        <dbReference type="SAM" id="MobiDB-lite"/>
    </source>
</evidence>
<dbReference type="InterPro" id="IPR027417">
    <property type="entry name" value="P-loop_NTPase"/>
</dbReference>
<evidence type="ECO:0000256" key="1">
    <source>
        <dbReference type="ARBA" id="ARBA00022741"/>
    </source>
</evidence>
<feature type="domain" description="ABC transporter" evidence="5">
    <location>
        <begin position="19"/>
        <end position="274"/>
    </location>
</feature>
<name>A0A0M4DIB7_STRPR</name>
<dbReference type="NCBIfam" id="NF000355">
    <property type="entry name" value="ribo_prot_ABC_F"/>
    <property type="match status" value="1"/>
</dbReference>
<dbReference type="CDD" id="cd03221">
    <property type="entry name" value="ABCF_EF-3"/>
    <property type="match status" value="2"/>
</dbReference>
<dbReference type="SUPFAM" id="SSF52540">
    <property type="entry name" value="P-loop containing nucleoside triphosphate hydrolases"/>
    <property type="match status" value="2"/>
</dbReference>
<evidence type="ECO:0000256" key="3">
    <source>
        <dbReference type="SAM" id="Coils"/>
    </source>
</evidence>
<dbReference type="Proteomes" id="UP000060513">
    <property type="component" value="Chromosome"/>
</dbReference>
<dbReference type="GO" id="GO:0016887">
    <property type="term" value="F:ATP hydrolysis activity"/>
    <property type="evidence" value="ECO:0007669"/>
    <property type="project" value="InterPro"/>
</dbReference>
<sequence>MPPGGPVTQGKTMRERARLTMKDVSKAYDGRAVLDQVSLTVRPGERACVIGENGSGKSTLLRLMAGEEAPDTGVITISAPGGTGHLDQTLERTLGLGPGHTVGDAVDTALAELRDLERRMRQAEASLADADEDGLAAYGELLTAFEERGGYEADARTDAALHALGLGGLPPGRRLGSLSGGEQSRLSLACVLAASPELLLLDEPTNHLDRQATEWLEEQLRGHRGTVVAVTHDRAFLERVATTILEVDRDTRAVHRHGDGWAGHRAAKAAARRRREQEYEQWLDELARTRELVAASGQRLAATGKDPRQGFGKHRRSHEAKLSGRVRAARQRLERLEREPVAAPVPPLRFTARPRTSGRSGLLAELTDIGVGDRLRLAGLRLEPGQRLLVTGPNGAGKTTLLRVLAGELRPDEGTVRHGERVTICHLAQELPAAPPRGPLLSAYAAGRPGPPEEFADELLGLGLFREVDLDVPVPALSVGQQRRLQLARLLASPADLLVLDEPTNHMAPDLMEELEEALAAYEGAVVAVSHDRRFCDAFTGDRLELRAGRAVEHGGTAGQDGGTASS</sequence>
<feature type="domain" description="ABC transporter" evidence="5">
    <location>
        <begin position="348"/>
        <end position="567"/>
    </location>
</feature>
<dbReference type="InterPro" id="IPR051309">
    <property type="entry name" value="ABCF_ATPase"/>
</dbReference>
<dbReference type="PANTHER" id="PTHR42855:SF2">
    <property type="entry name" value="DRUG RESISTANCE ABC TRANSPORTER,ATP-BINDING PROTEIN"/>
    <property type="match status" value="1"/>
</dbReference>
<keyword evidence="2 6" id="KW-0067">ATP-binding</keyword>
<dbReference type="InterPro" id="IPR003593">
    <property type="entry name" value="AAA+_ATPase"/>
</dbReference>
<dbReference type="PANTHER" id="PTHR42855">
    <property type="entry name" value="ABC TRANSPORTER ATP-BINDING SUBUNIT"/>
    <property type="match status" value="1"/>
</dbReference>
<dbReference type="FunFam" id="3.40.50.300:FF:000011">
    <property type="entry name" value="Putative ABC transporter ATP-binding component"/>
    <property type="match status" value="1"/>
</dbReference>
<feature type="region of interest" description="Disordered" evidence="4">
    <location>
        <begin position="297"/>
        <end position="326"/>
    </location>
</feature>
<dbReference type="PATRIC" id="fig|38300.4.peg.3093"/>
<dbReference type="Pfam" id="PF00005">
    <property type="entry name" value="ABC_tran"/>
    <property type="match status" value="2"/>
</dbReference>
<keyword evidence="1" id="KW-0547">Nucleotide-binding</keyword>
<dbReference type="AlphaFoldDB" id="A0A0M4DIB7"/>
<evidence type="ECO:0000259" key="5">
    <source>
        <dbReference type="PROSITE" id="PS50893"/>
    </source>
</evidence>
<dbReference type="EMBL" id="CP011340">
    <property type="protein sequence ID" value="ALC21242.1"/>
    <property type="molecule type" value="Genomic_DNA"/>
</dbReference>
<protein>
    <submittedName>
        <fullName evidence="6">ABC transporter ATP-binding protein</fullName>
    </submittedName>
</protein>
<organism evidence="6">
    <name type="scientific">Streptomyces pristinaespiralis</name>
    <dbReference type="NCBI Taxonomy" id="38300"/>
    <lineage>
        <taxon>Bacteria</taxon>
        <taxon>Bacillati</taxon>
        <taxon>Actinomycetota</taxon>
        <taxon>Actinomycetes</taxon>
        <taxon>Kitasatosporales</taxon>
        <taxon>Streptomycetaceae</taxon>
        <taxon>Streptomyces</taxon>
    </lineage>
</organism>
<dbReference type="GO" id="GO:0005524">
    <property type="term" value="F:ATP binding"/>
    <property type="evidence" value="ECO:0007669"/>
    <property type="project" value="UniProtKB-KW"/>
</dbReference>
<dbReference type="KEGG" id="spri:SPRI_2936"/>
<keyword evidence="3" id="KW-0175">Coiled coil</keyword>
<dbReference type="STRING" id="38300.SPRI_2936"/>
<reference evidence="6 7" key="1">
    <citation type="submission" date="2015-08" db="EMBL/GenBank/DDBJ databases">
        <title>Genome sequence of the pristinamycin over-producing bacterium Streptomyces pristinaespiralis HCCB10218.</title>
        <authorList>
            <person name="Tian J."/>
            <person name="Yang J."/>
            <person name="Li L."/>
            <person name="Ruan L."/>
            <person name="Wei W."/>
            <person name="Zheng G."/>
            <person name="Wei Z."/>
            <person name="Yang S."/>
            <person name="Ge M."/>
            <person name="Jiang W."/>
            <person name="Lu Y."/>
        </authorList>
    </citation>
    <scope>NUCLEOTIDE SEQUENCE [LARGE SCALE GENOMIC DNA]</scope>
    <source>
        <strain evidence="6 7">HCCB 10218</strain>
    </source>
</reference>
<evidence type="ECO:0000313" key="7">
    <source>
        <dbReference type="Proteomes" id="UP000060513"/>
    </source>
</evidence>
<proteinExistence type="predicted"/>
<feature type="coiled-coil region" evidence="3">
    <location>
        <begin position="106"/>
        <end position="133"/>
    </location>
</feature>
<evidence type="ECO:0000256" key="2">
    <source>
        <dbReference type="ARBA" id="ARBA00022840"/>
    </source>
</evidence>